<dbReference type="EMBL" id="KV419427">
    <property type="protein sequence ID" value="KZS89444.1"/>
    <property type="molecule type" value="Genomic_DNA"/>
</dbReference>
<dbReference type="AlphaFoldDB" id="A0A164Q953"/>
<feature type="domain" description="Phage tail collar" evidence="1">
    <location>
        <begin position="164"/>
        <end position="223"/>
    </location>
</feature>
<feature type="domain" description="Phage tail collar" evidence="1">
    <location>
        <begin position="334"/>
        <end position="393"/>
    </location>
</feature>
<dbReference type="InterPro" id="IPR037053">
    <property type="entry name" value="Phage_tail_collar_dom_sf"/>
</dbReference>
<feature type="domain" description="Phage tail collar" evidence="1">
    <location>
        <begin position="27"/>
        <end position="69"/>
    </location>
</feature>
<dbReference type="Gene3D" id="3.90.1340.10">
    <property type="entry name" value="Phage tail collar domain"/>
    <property type="match status" value="3"/>
</dbReference>
<dbReference type="Proteomes" id="UP000076722">
    <property type="component" value="Unassembled WGS sequence"/>
</dbReference>
<sequence length="526" mass="57621">MAHPLEWVPVGSILSYTTDELWRLPTIDWAVCEGQQLLADDWPELFHAIGYTNGGKDGVFKVPDLRGVFLRGATEAEEVGKHLPYTTGAPREPLGVPVHHNSTQFSITETRYGTLNQCDAKTFGRYTDGFSCFNVICSDKETRPVNVSFHYIIKLRSSPYVPTGAVAPFAGRSELIPKENWTICNGGRLEQEQALELYKVIGDRFTNCEESFFNVPDLGGQFVRGVDNGAGRDPDVHARVAPNGEEGDLVGTNQDQATGLPTGPGSQHKFVVKVDYYIKDCTREAAAPSGDFLHRGGNKALAPFIGGDNETRPTNVFLNYFIQKDINDGTFPVGLIIAHAGTQPPSDTHWALCDGSERARQGAFNHLFRVVGTIHGAPSDKTFNLPDLRGRFIRGTDYAGKSVRGVDPDRFDRFSPAKGGAEVGPGSVQDWSTAKNNLWCLDMLCEEKSGGLSGTGRAQKIAKMTENPTWYPMTGGDQEVSSFAQAIVVTVFISIFLDETHFGVCKLLGQIPVKEETLRLSIPKIF</sequence>
<proteinExistence type="predicted"/>
<keyword evidence="3" id="KW-1185">Reference proteome</keyword>
<protein>
    <recommendedName>
        <fullName evidence="1">Phage tail collar domain-containing protein</fullName>
    </recommendedName>
</protein>
<organism evidence="2 3">
    <name type="scientific">Sistotremastrum niveocremeum HHB9708</name>
    <dbReference type="NCBI Taxonomy" id="1314777"/>
    <lineage>
        <taxon>Eukaryota</taxon>
        <taxon>Fungi</taxon>
        <taxon>Dikarya</taxon>
        <taxon>Basidiomycota</taxon>
        <taxon>Agaricomycotina</taxon>
        <taxon>Agaricomycetes</taxon>
        <taxon>Sistotremastrales</taxon>
        <taxon>Sistotremastraceae</taxon>
        <taxon>Sertulicium</taxon>
        <taxon>Sertulicium niveocremeum</taxon>
    </lineage>
</organism>
<reference evidence="2 3" key="1">
    <citation type="journal article" date="2016" name="Mol. Biol. Evol.">
        <title>Comparative Genomics of Early-Diverging Mushroom-Forming Fungi Provides Insights into the Origins of Lignocellulose Decay Capabilities.</title>
        <authorList>
            <person name="Nagy L.G."/>
            <person name="Riley R."/>
            <person name="Tritt A."/>
            <person name="Adam C."/>
            <person name="Daum C."/>
            <person name="Floudas D."/>
            <person name="Sun H."/>
            <person name="Yadav J.S."/>
            <person name="Pangilinan J."/>
            <person name="Larsson K.H."/>
            <person name="Matsuura K."/>
            <person name="Barry K."/>
            <person name="Labutti K."/>
            <person name="Kuo R."/>
            <person name="Ohm R.A."/>
            <person name="Bhattacharya S.S."/>
            <person name="Shirouzu T."/>
            <person name="Yoshinaga Y."/>
            <person name="Martin F.M."/>
            <person name="Grigoriev I.V."/>
            <person name="Hibbett D.S."/>
        </authorList>
    </citation>
    <scope>NUCLEOTIDE SEQUENCE [LARGE SCALE GENOMIC DNA]</scope>
    <source>
        <strain evidence="2 3">HHB9708</strain>
    </source>
</reference>
<accession>A0A164Q953</accession>
<dbReference type="SUPFAM" id="SSF88874">
    <property type="entry name" value="Receptor-binding domain of short tail fibre protein gp12"/>
    <property type="match status" value="3"/>
</dbReference>
<name>A0A164Q953_9AGAM</name>
<evidence type="ECO:0000313" key="3">
    <source>
        <dbReference type="Proteomes" id="UP000076722"/>
    </source>
</evidence>
<evidence type="ECO:0000259" key="1">
    <source>
        <dbReference type="Pfam" id="PF07484"/>
    </source>
</evidence>
<gene>
    <name evidence="2" type="ORF">SISNIDRAFT_469221</name>
</gene>
<dbReference type="InterPro" id="IPR011083">
    <property type="entry name" value="Phage_tail_collar_dom"/>
</dbReference>
<evidence type="ECO:0000313" key="2">
    <source>
        <dbReference type="EMBL" id="KZS89444.1"/>
    </source>
</evidence>
<dbReference type="Pfam" id="PF07484">
    <property type="entry name" value="Collar"/>
    <property type="match status" value="3"/>
</dbReference>